<evidence type="ECO:0000256" key="5">
    <source>
        <dbReference type="SAM" id="MobiDB-lite"/>
    </source>
</evidence>
<evidence type="ECO:0000313" key="7">
    <source>
        <dbReference type="EMBL" id="ABN65106.2"/>
    </source>
</evidence>
<dbReference type="GO" id="GO:0005634">
    <property type="term" value="C:nucleus"/>
    <property type="evidence" value="ECO:0007669"/>
    <property type="project" value="TreeGrafter"/>
</dbReference>
<dbReference type="eggNOG" id="ENOG502QRPQ">
    <property type="taxonomic scope" value="Eukaryota"/>
</dbReference>
<dbReference type="HOGENOM" id="CLU_005934_0_0_1"/>
<dbReference type="AlphaFoldDB" id="A3LPV4"/>
<dbReference type="STRING" id="322104.A3LPV4"/>
<evidence type="ECO:0000259" key="6">
    <source>
        <dbReference type="PROSITE" id="PS50048"/>
    </source>
</evidence>
<dbReference type="InParanoid" id="A3LPV4"/>
<evidence type="ECO:0000256" key="2">
    <source>
        <dbReference type="ARBA" id="ARBA00023125"/>
    </source>
</evidence>
<gene>
    <name evidence="7" type="primary">FST2</name>
    <name evidence="7" type="ORF">PICST_82123</name>
</gene>
<keyword evidence="4" id="KW-0539">Nucleus</keyword>
<feature type="compositionally biased region" description="Polar residues" evidence="5">
    <location>
        <begin position="193"/>
        <end position="230"/>
    </location>
</feature>
<keyword evidence="8" id="KW-1185">Reference proteome</keyword>
<dbReference type="CDD" id="cd12148">
    <property type="entry name" value="fungal_TF_MHR"/>
    <property type="match status" value="1"/>
</dbReference>
<dbReference type="CDD" id="cd00067">
    <property type="entry name" value="GAL4"/>
    <property type="match status" value="1"/>
</dbReference>
<dbReference type="RefSeq" id="XP_001383135.2">
    <property type="nucleotide sequence ID" value="XM_001383098.1"/>
</dbReference>
<dbReference type="PANTHER" id="PTHR31069">
    <property type="entry name" value="OLEATE-ACTIVATED TRANSCRIPTION FACTOR 1-RELATED"/>
    <property type="match status" value="1"/>
</dbReference>
<feature type="compositionally biased region" description="Polar residues" evidence="5">
    <location>
        <begin position="140"/>
        <end position="150"/>
    </location>
</feature>
<dbReference type="PANTHER" id="PTHR31069:SF12">
    <property type="entry name" value="TRANSCRIPTION FACTOR DOMAIN-CONTAINING PROTEIN"/>
    <property type="match status" value="1"/>
</dbReference>
<dbReference type="Pfam" id="PF00172">
    <property type="entry name" value="Zn_clus"/>
    <property type="match status" value="1"/>
</dbReference>
<dbReference type="SMART" id="SM00066">
    <property type="entry name" value="GAL4"/>
    <property type="match status" value="1"/>
</dbReference>
<reference evidence="7 8" key="1">
    <citation type="journal article" date="2007" name="Nat. Biotechnol.">
        <title>Genome sequence of the lignocellulose-bioconverting and xylose-fermenting yeast Pichia stipitis.</title>
        <authorList>
            <person name="Jeffries T.W."/>
            <person name="Grigoriev I.V."/>
            <person name="Grimwood J."/>
            <person name="Laplaza J.M."/>
            <person name="Aerts A."/>
            <person name="Salamov A."/>
            <person name="Schmutz J."/>
            <person name="Lindquist E."/>
            <person name="Dehal P."/>
            <person name="Shapiro H."/>
            <person name="Jin Y.S."/>
            <person name="Passoth V."/>
            <person name="Richardson P.M."/>
        </authorList>
    </citation>
    <scope>NUCLEOTIDE SEQUENCE [LARGE SCALE GENOMIC DNA]</scope>
    <source>
        <strain evidence="8">ATCC 58785 / CBS 6054 / NBRC 10063 / NRRL Y-11545</strain>
    </source>
</reference>
<feature type="compositionally biased region" description="Polar residues" evidence="5">
    <location>
        <begin position="937"/>
        <end position="955"/>
    </location>
</feature>
<evidence type="ECO:0000256" key="3">
    <source>
        <dbReference type="ARBA" id="ARBA00023163"/>
    </source>
</evidence>
<proteinExistence type="predicted"/>
<dbReference type="KEGG" id="pic:PICST_82123"/>
<sequence>MSVQFQNPSPADGTIKKRKRQSLVCENCKKKKIRCDKGEPCSQCVRSKLTDSCHYSAPVSSRLAANRAAETSLPYISSAKTPLAFGKKVEDIVVQPLKKKKLETESEEDYKVTVSLSELNMLKQRLQQIESSIKQEKPTRSNGDNHLSQHGSSSGIATSTRSSESFSSVSSISVNTPQVPTRNEPIQLPPIQFRNSYESNTSGSTRSHPTMSNESTGAAPTTANSTSILSSVTTPSSKKSLFGLHPYADENERINFYADYTSIHIKEPERRINFGPFAWSSLMKKDKGLSLLWDYIIKKKEEKSQTAMIFTQVSHELTQENTNVATSQDVGESEKSFKRRALEVDGYTDMIPYNSILKAKVGKNIQKTKLNENTLPLGLTYYDGQLNRELQLIEKIHMILPTKLVLWKLVRRFFTWLYPFMPFIDEECFKDSITSIIGPVSYEDVKITELKVEKRLDLAHIGLLLVVLRLAYLSLFCNSSEVNEANLKTTDPSPKKQEMKYLLSSPIDINTVDIAQECLDQFNLLRKTSFIIFQLGFYIRLYHIYAPEDGDGADGGDSQVLNAILIQMAYSLGLNREPDNFKDILNNPKTNNLGRKMWNYLLLGDLHISYSNGMPMVTDPIYSDTRAPVYEPGSENISDITLDRYVSDCYFECGQMSGSLRKVLRLVLNVQEGANMADLCKSLTEFEYLISEHYGTLEECLKPLEENEHWFVFTRNFRTKFYLALKAFYVSIYYHFYLYYETKDINLSFFYLKKMLIIAAYDIMPHYFDLLGGSEIICDMIVNPTLEQIIHKCNQLTLALIIRINFVIYHMKNQTDHNSKCLYDSNYATYYRGLCRFSSCLTRSAEVSIAAISKISNRYYYAWRITKGHTYLLKNITTMEFYDENYSQAGSLCLPRFTLDQIEDMINICEASLSKLGKVDLVGNEFCNDTSISSMTNNTRPVVSNERTSAATTSDVLPDSKANADTKTNDINLEFVNNKEIDNLWFQMLSMKYDNQETSQFSTQGNVPENRKPSFSFGGFSPGPMGGFKTPNPDSPMRNMYGSPKPDVALGGDIDRYGFDMEQAAQFDIFSELPFDQVFK</sequence>
<feature type="region of interest" description="Disordered" evidence="5">
    <location>
        <begin position="133"/>
        <end position="230"/>
    </location>
</feature>
<dbReference type="InterPro" id="IPR001138">
    <property type="entry name" value="Zn2Cys6_DnaBD"/>
</dbReference>
<dbReference type="Proteomes" id="UP000002258">
    <property type="component" value="Chromosome 2"/>
</dbReference>
<evidence type="ECO:0000313" key="8">
    <source>
        <dbReference type="Proteomes" id="UP000002258"/>
    </source>
</evidence>
<feature type="region of interest" description="Disordered" evidence="5">
    <location>
        <begin position="937"/>
        <end position="963"/>
    </location>
</feature>
<keyword evidence="3" id="KW-0804">Transcription</keyword>
<protein>
    <submittedName>
        <fullName evidence="7">Fungal transcriptional regulatory protein</fullName>
    </submittedName>
</protein>
<dbReference type="FunCoup" id="A3LPV4">
    <property type="interactions" value="195"/>
</dbReference>
<evidence type="ECO:0000256" key="1">
    <source>
        <dbReference type="ARBA" id="ARBA00023015"/>
    </source>
</evidence>
<dbReference type="GO" id="GO:0045944">
    <property type="term" value="P:positive regulation of transcription by RNA polymerase II"/>
    <property type="evidence" value="ECO:0007669"/>
    <property type="project" value="TreeGrafter"/>
</dbReference>
<dbReference type="PROSITE" id="PS00463">
    <property type="entry name" value="ZN2_CY6_FUNGAL_1"/>
    <property type="match status" value="1"/>
</dbReference>
<dbReference type="OrthoDB" id="4159781at2759"/>
<dbReference type="OMA" id="SCLTRCA"/>
<dbReference type="SUPFAM" id="SSF57701">
    <property type="entry name" value="Zn2/Cys6 DNA-binding domain"/>
    <property type="match status" value="1"/>
</dbReference>
<dbReference type="GO" id="GO:0008270">
    <property type="term" value="F:zinc ion binding"/>
    <property type="evidence" value="ECO:0007669"/>
    <property type="project" value="InterPro"/>
</dbReference>
<dbReference type="GO" id="GO:0000978">
    <property type="term" value="F:RNA polymerase II cis-regulatory region sequence-specific DNA binding"/>
    <property type="evidence" value="ECO:0007669"/>
    <property type="project" value="TreeGrafter"/>
</dbReference>
<organism evidence="7 8">
    <name type="scientific">Scheffersomyces stipitis (strain ATCC 58785 / CBS 6054 / NBRC 10063 / NRRL Y-11545)</name>
    <name type="common">Yeast</name>
    <name type="synonym">Pichia stipitis</name>
    <dbReference type="NCBI Taxonomy" id="322104"/>
    <lineage>
        <taxon>Eukaryota</taxon>
        <taxon>Fungi</taxon>
        <taxon>Dikarya</taxon>
        <taxon>Ascomycota</taxon>
        <taxon>Saccharomycotina</taxon>
        <taxon>Pichiomycetes</taxon>
        <taxon>Debaryomycetaceae</taxon>
        <taxon>Scheffersomyces</taxon>
    </lineage>
</organism>
<keyword evidence="2" id="KW-0238">DNA-binding</keyword>
<dbReference type="Gene3D" id="4.10.240.10">
    <property type="entry name" value="Zn(2)-C6 fungal-type DNA-binding domain"/>
    <property type="match status" value="1"/>
</dbReference>
<evidence type="ECO:0000256" key="4">
    <source>
        <dbReference type="ARBA" id="ARBA00023242"/>
    </source>
</evidence>
<dbReference type="InterPro" id="IPR036864">
    <property type="entry name" value="Zn2-C6_fun-type_DNA-bd_sf"/>
</dbReference>
<dbReference type="EMBL" id="CP000496">
    <property type="protein sequence ID" value="ABN65106.2"/>
    <property type="molecule type" value="Genomic_DNA"/>
</dbReference>
<dbReference type="PROSITE" id="PS50048">
    <property type="entry name" value="ZN2_CY6_FUNGAL_2"/>
    <property type="match status" value="1"/>
</dbReference>
<feature type="compositionally biased region" description="Low complexity" evidence="5">
    <location>
        <begin position="151"/>
        <end position="173"/>
    </location>
</feature>
<dbReference type="GeneID" id="4837511"/>
<dbReference type="InterPro" id="IPR050675">
    <property type="entry name" value="OAF3"/>
</dbReference>
<feature type="domain" description="Zn(2)-C6 fungal-type" evidence="6">
    <location>
        <begin position="24"/>
        <end position="55"/>
    </location>
</feature>
<dbReference type="GO" id="GO:0000981">
    <property type="term" value="F:DNA-binding transcription factor activity, RNA polymerase II-specific"/>
    <property type="evidence" value="ECO:0007669"/>
    <property type="project" value="InterPro"/>
</dbReference>
<name>A3LPV4_PICST</name>
<accession>A3LPV4</accession>
<keyword evidence="1" id="KW-0805">Transcription regulation</keyword>